<keyword evidence="6" id="KW-0560">Oxidoreductase</keyword>
<comment type="pathway">
    <text evidence="2">Secondary metabolite biosynthesis.</text>
</comment>
<evidence type="ECO:0008006" key="12">
    <source>
        <dbReference type="Google" id="ProtNLM"/>
    </source>
</evidence>
<evidence type="ECO:0000256" key="6">
    <source>
        <dbReference type="ARBA" id="ARBA00023002"/>
    </source>
</evidence>
<comment type="cofactor">
    <cofactor evidence="1">
        <name>heme</name>
        <dbReference type="ChEBI" id="CHEBI:30413"/>
    </cofactor>
</comment>
<keyword evidence="9" id="KW-1133">Transmembrane helix</keyword>
<comment type="similarity">
    <text evidence="3">Belongs to the cytochrome P450 family.</text>
</comment>
<keyword evidence="5" id="KW-0479">Metal-binding</keyword>
<dbReference type="AlphaFoldDB" id="A0AA39Q2P5"/>
<dbReference type="GO" id="GO:0005506">
    <property type="term" value="F:iron ion binding"/>
    <property type="evidence" value="ECO:0007669"/>
    <property type="project" value="InterPro"/>
</dbReference>
<dbReference type="InterPro" id="IPR036396">
    <property type="entry name" value="Cyt_P450_sf"/>
</dbReference>
<proteinExistence type="inferred from homology"/>
<evidence type="ECO:0000256" key="1">
    <source>
        <dbReference type="ARBA" id="ARBA00001971"/>
    </source>
</evidence>
<protein>
    <recommendedName>
        <fullName evidence="12">Cytochrome P450</fullName>
    </recommendedName>
</protein>
<evidence type="ECO:0000256" key="9">
    <source>
        <dbReference type="SAM" id="Phobius"/>
    </source>
</evidence>
<organism evidence="10 11">
    <name type="scientific">Armillaria luteobubalina</name>
    <dbReference type="NCBI Taxonomy" id="153913"/>
    <lineage>
        <taxon>Eukaryota</taxon>
        <taxon>Fungi</taxon>
        <taxon>Dikarya</taxon>
        <taxon>Basidiomycota</taxon>
        <taxon>Agaricomycotina</taxon>
        <taxon>Agaricomycetes</taxon>
        <taxon>Agaricomycetidae</taxon>
        <taxon>Agaricales</taxon>
        <taxon>Marasmiineae</taxon>
        <taxon>Physalacriaceae</taxon>
        <taxon>Armillaria</taxon>
    </lineage>
</organism>
<evidence type="ECO:0000256" key="4">
    <source>
        <dbReference type="ARBA" id="ARBA00022617"/>
    </source>
</evidence>
<evidence type="ECO:0000313" key="10">
    <source>
        <dbReference type="EMBL" id="KAK0494709.1"/>
    </source>
</evidence>
<evidence type="ECO:0000256" key="5">
    <source>
        <dbReference type="ARBA" id="ARBA00022723"/>
    </source>
</evidence>
<dbReference type="EMBL" id="JAUEPU010000020">
    <property type="protein sequence ID" value="KAK0494709.1"/>
    <property type="molecule type" value="Genomic_DNA"/>
</dbReference>
<reference evidence="10" key="1">
    <citation type="submission" date="2023-06" db="EMBL/GenBank/DDBJ databases">
        <authorList>
            <consortium name="Lawrence Berkeley National Laboratory"/>
            <person name="Ahrendt S."/>
            <person name="Sahu N."/>
            <person name="Indic B."/>
            <person name="Wong-Bajracharya J."/>
            <person name="Merenyi Z."/>
            <person name="Ke H.-M."/>
            <person name="Monk M."/>
            <person name="Kocsube S."/>
            <person name="Drula E."/>
            <person name="Lipzen A."/>
            <person name="Balint B."/>
            <person name="Henrissat B."/>
            <person name="Andreopoulos B."/>
            <person name="Martin F.M."/>
            <person name="Harder C.B."/>
            <person name="Rigling D."/>
            <person name="Ford K.L."/>
            <person name="Foster G.D."/>
            <person name="Pangilinan J."/>
            <person name="Papanicolaou A."/>
            <person name="Barry K."/>
            <person name="LaButti K."/>
            <person name="Viragh M."/>
            <person name="Koriabine M."/>
            <person name="Yan M."/>
            <person name="Riley R."/>
            <person name="Champramary S."/>
            <person name="Plett K.L."/>
            <person name="Tsai I.J."/>
            <person name="Slot J."/>
            <person name="Sipos G."/>
            <person name="Plett J."/>
            <person name="Nagy L.G."/>
            <person name="Grigoriev I.V."/>
        </authorList>
    </citation>
    <scope>NUCLEOTIDE SEQUENCE</scope>
    <source>
        <strain evidence="10">HWK02</strain>
    </source>
</reference>
<dbReference type="Gene3D" id="1.10.630.10">
    <property type="entry name" value="Cytochrome P450"/>
    <property type="match status" value="1"/>
</dbReference>
<keyword evidence="9" id="KW-0812">Transmembrane</keyword>
<keyword evidence="7" id="KW-0408">Iron</keyword>
<evidence type="ECO:0000313" key="11">
    <source>
        <dbReference type="Proteomes" id="UP001175228"/>
    </source>
</evidence>
<dbReference type="PANTHER" id="PTHR24305:SF29">
    <property type="entry name" value="BENZOATE-PARA-HYDROXYLASE"/>
    <property type="match status" value="1"/>
</dbReference>
<evidence type="ECO:0000256" key="3">
    <source>
        <dbReference type="ARBA" id="ARBA00010617"/>
    </source>
</evidence>
<dbReference type="InterPro" id="IPR050121">
    <property type="entry name" value="Cytochrome_P450_monoxygenase"/>
</dbReference>
<evidence type="ECO:0000256" key="2">
    <source>
        <dbReference type="ARBA" id="ARBA00005179"/>
    </source>
</evidence>
<dbReference type="SUPFAM" id="SSF48264">
    <property type="entry name" value="Cytochrome P450"/>
    <property type="match status" value="1"/>
</dbReference>
<dbReference type="PANTHER" id="PTHR24305">
    <property type="entry name" value="CYTOCHROME P450"/>
    <property type="match status" value="1"/>
</dbReference>
<sequence>MLSNPGLFGLPSALTVPLATLVLIHLCTFFCSPYGFRSFPCPFLAKFSDARLGWVSYGGHRSETIHELHKKYGTFVRIAPNHLSTVSPEALQVTYAHGNGALKSPFYHAIVSIQRGLFNTRDHAQHSRKQKIILHIFSQKSVMEFEPSLHLYIGQLISQWEHLYGGAVRGKSGTDGEGGWSGHDGHLWLDCFFSFGIFGNLAIRTPFGMIIAAKDSALLPKSNKGVAAIGQKTSCAVVEI</sequence>
<dbReference type="GO" id="GO:0004497">
    <property type="term" value="F:monooxygenase activity"/>
    <property type="evidence" value="ECO:0007669"/>
    <property type="project" value="UniProtKB-KW"/>
</dbReference>
<dbReference type="Proteomes" id="UP001175228">
    <property type="component" value="Unassembled WGS sequence"/>
</dbReference>
<evidence type="ECO:0000256" key="7">
    <source>
        <dbReference type="ARBA" id="ARBA00023004"/>
    </source>
</evidence>
<name>A0AA39Q2P5_9AGAR</name>
<evidence type="ECO:0000256" key="8">
    <source>
        <dbReference type="ARBA" id="ARBA00023033"/>
    </source>
</evidence>
<accession>A0AA39Q2P5</accession>
<feature type="transmembrane region" description="Helical" evidence="9">
    <location>
        <begin position="12"/>
        <end position="36"/>
    </location>
</feature>
<dbReference type="GO" id="GO:0020037">
    <property type="term" value="F:heme binding"/>
    <property type="evidence" value="ECO:0007669"/>
    <property type="project" value="InterPro"/>
</dbReference>
<keyword evidence="9" id="KW-0472">Membrane</keyword>
<comment type="caution">
    <text evidence="10">The sequence shown here is derived from an EMBL/GenBank/DDBJ whole genome shotgun (WGS) entry which is preliminary data.</text>
</comment>
<gene>
    <name evidence="10" type="ORF">EDD18DRAFT_1355461</name>
</gene>
<keyword evidence="4" id="KW-0349">Heme</keyword>
<keyword evidence="11" id="KW-1185">Reference proteome</keyword>
<dbReference type="GO" id="GO:0016705">
    <property type="term" value="F:oxidoreductase activity, acting on paired donors, with incorporation or reduction of molecular oxygen"/>
    <property type="evidence" value="ECO:0007669"/>
    <property type="project" value="InterPro"/>
</dbReference>
<keyword evidence="8" id="KW-0503">Monooxygenase</keyword>